<name>A0A8J3LK90_9ACTN</name>
<sequence length="350" mass="37846">MRLTIRTTRLLGVAVAAAVLATGCAGSPAAQNAQGQNGSSAPAGAASTITIGIDVPFHPIWNYVQSNKDTYFGGKPYRVEFKVLDATTQVPAFGKGDLQVMTTVPSFMPIVKKQYGIDTTYVFPLARWTVGPQILVKKGSPYRTLADLKGRTVAISPLKERFGAEQAAVLGATGQKIEDYFKLEQTSAAAQQLTLGRVDAAFIEAPTTYPLLQGGQFEAIYSVHDAFQAAFSDPAVMNGGYIVRRDFVAGNQQFLKDLVAATEDAWNKYQQDPKAVNEVASKVSGIPVEQLDVVGQVLDLKTMPLDQRQVTQRDIDTWAKLFPLLQQAGFIEVAPADVPAMFVLTSQLKK</sequence>
<dbReference type="RefSeq" id="WP_166379100.1">
    <property type="nucleotide sequence ID" value="NZ_BAAATT010000005.1"/>
</dbReference>
<dbReference type="Gene3D" id="3.40.190.10">
    <property type="entry name" value="Periplasmic binding protein-like II"/>
    <property type="match status" value="2"/>
</dbReference>
<evidence type="ECO:0000256" key="4">
    <source>
        <dbReference type="SAM" id="SignalP"/>
    </source>
</evidence>
<dbReference type="GO" id="GO:0042597">
    <property type="term" value="C:periplasmic space"/>
    <property type="evidence" value="ECO:0007669"/>
    <property type="project" value="UniProtKB-SubCell"/>
</dbReference>
<proteinExistence type="inferred from homology"/>
<dbReference type="PANTHER" id="PTHR30024:SF47">
    <property type="entry name" value="TAURINE-BINDING PERIPLASMIC PROTEIN"/>
    <property type="match status" value="1"/>
</dbReference>
<evidence type="ECO:0008006" key="7">
    <source>
        <dbReference type="Google" id="ProtNLM"/>
    </source>
</evidence>
<feature type="signal peptide" evidence="4">
    <location>
        <begin position="1"/>
        <end position="32"/>
    </location>
</feature>
<dbReference type="EMBL" id="BONJ01000028">
    <property type="protein sequence ID" value="GIG16731.1"/>
    <property type="molecule type" value="Genomic_DNA"/>
</dbReference>
<dbReference type="Pfam" id="PF12974">
    <property type="entry name" value="Phosphonate-bd"/>
    <property type="match status" value="1"/>
</dbReference>
<comment type="caution">
    <text evidence="5">The sequence shown here is derived from an EMBL/GenBank/DDBJ whole genome shotgun (WGS) entry which is preliminary data.</text>
</comment>
<comment type="similarity">
    <text evidence="2">Belongs to the bacterial solute-binding protein SsuA/TauA family.</text>
</comment>
<comment type="subcellular location">
    <subcellularLocation>
        <location evidence="1">Periplasm</location>
    </subcellularLocation>
</comment>
<accession>A0A8J3LK90</accession>
<dbReference type="PANTHER" id="PTHR30024">
    <property type="entry name" value="ALIPHATIC SULFONATES-BINDING PROTEIN-RELATED"/>
    <property type="match status" value="1"/>
</dbReference>
<organism evidence="5 6">
    <name type="scientific">Catellatospora methionotrophica</name>
    <dbReference type="NCBI Taxonomy" id="121620"/>
    <lineage>
        <taxon>Bacteria</taxon>
        <taxon>Bacillati</taxon>
        <taxon>Actinomycetota</taxon>
        <taxon>Actinomycetes</taxon>
        <taxon>Micromonosporales</taxon>
        <taxon>Micromonosporaceae</taxon>
        <taxon>Catellatospora</taxon>
    </lineage>
</organism>
<keyword evidence="6" id="KW-1185">Reference proteome</keyword>
<evidence type="ECO:0000256" key="2">
    <source>
        <dbReference type="ARBA" id="ARBA00010742"/>
    </source>
</evidence>
<reference evidence="5" key="1">
    <citation type="submission" date="2021-01" db="EMBL/GenBank/DDBJ databases">
        <title>Whole genome shotgun sequence of Catellatospora methionotrophica NBRC 14553.</title>
        <authorList>
            <person name="Komaki H."/>
            <person name="Tamura T."/>
        </authorList>
    </citation>
    <scope>NUCLEOTIDE SEQUENCE</scope>
    <source>
        <strain evidence="5">NBRC 14553</strain>
    </source>
</reference>
<protein>
    <recommendedName>
        <fullName evidence="7">ABC transporter substrate-binding protein</fullName>
    </recommendedName>
</protein>
<evidence type="ECO:0000256" key="3">
    <source>
        <dbReference type="ARBA" id="ARBA00022729"/>
    </source>
</evidence>
<evidence type="ECO:0000313" key="5">
    <source>
        <dbReference type="EMBL" id="GIG16731.1"/>
    </source>
</evidence>
<dbReference type="Proteomes" id="UP000660339">
    <property type="component" value="Unassembled WGS sequence"/>
</dbReference>
<evidence type="ECO:0000256" key="1">
    <source>
        <dbReference type="ARBA" id="ARBA00004418"/>
    </source>
</evidence>
<feature type="chain" id="PRO_5038512340" description="ABC transporter substrate-binding protein" evidence="4">
    <location>
        <begin position="33"/>
        <end position="350"/>
    </location>
</feature>
<evidence type="ECO:0000313" key="6">
    <source>
        <dbReference type="Proteomes" id="UP000660339"/>
    </source>
</evidence>
<dbReference type="SUPFAM" id="SSF53850">
    <property type="entry name" value="Periplasmic binding protein-like II"/>
    <property type="match status" value="1"/>
</dbReference>
<dbReference type="AlphaFoldDB" id="A0A8J3LK90"/>
<keyword evidence="3 4" id="KW-0732">Signal</keyword>
<dbReference type="PROSITE" id="PS51257">
    <property type="entry name" value="PROKAR_LIPOPROTEIN"/>
    <property type="match status" value="1"/>
</dbReference>
<gene>
    <name evidence="5" type="ORF">Cme02nite_50630</name>
</gene>